<evidence type="ECO:0000313" key="2">
    <source>
        <dbReference type="Proteomes" id="UP001519290"/>
    </source>
</evidence>
<gene>
    <name evidence="1" type="ORF">JOF43_002276</name>
</gene>
<dbReference type="EMBL" id="JAGIOD010000001">
    <property type="protein sequence ID" value="MBP2382319.1"/>
    <property type="molecule type" value="Genomic_DNA"/>
</dbReference>
<keyword evidence="1" id="KW-0418">Kinase</keyword>
<sequence>MRPAADAAPTFLLLNGAPGSGKSTLAALLAAERPLALALDIDMIKHALGGWEQDLQESGLQARRLALATIRQHLGDGHDVVVGQYLARTPFLEELELLTAECGARFVEVALILDAHTLAERLRTRRQTPDRAEQAANDRFVGPEDAAELAAAIEQVLTQRPHARRIDARGSREDVLRQVRGLLSGEEAAAPRPAAGDG</sequence>
<dbReference type="RefSeq" id="WP_209902091.1">
    <property type="nucleotide sequence ID" value="NZ_BAAAJW010000003.1"/>
</dbReference>
<dbReference type="Proteomes" id="UP001519290">
    <property type="component" value="Unassembled WGS sequence"/>
</dbReference>
<dbReference type="GO" id="GO:0016301">
    <property type="term" value="F:kinase activity"/>
    <property type="evidence" value="ECO:0007669"/>
    <property type="project" value="UniProtKB-KW"/>
</dbReference>
<reference evidence="1 2" key="1">
    <citation type="submission" date="2021-03" db="EMBL/GenBank/DDBJ databases">
        <title>Sequencing the genomes of 1000 actinobacteria strains.</title>
        <authorList>
            <person name="Klenk H.-P."/>
        </authorList>
    </citation>
    <scope>NUCLEOTIDE SEQUENCE [LARGE SCALE GENOMIC DNA]</scope>
    <source>
        <strain evidence="1 2">DSM 14566</strain>
    </source>
</reference>
<dbReference type="SUPFAM" id="SSF52540">
    <property type="entry name" value="P-loop containing nucleoside triphosphate hydrolases"/>
    <property type="match status" value="1"/>
</dbReference>
<keyword evidence="1" id="KW-0808">Transferase</keyword>
<keyword evidence="2" id="KW-1185">Reference proteome</keyword>
<evidence type="ECO:0000313" key="1">
    <source>
        <dbReference type="EMBL" id="MBP2382319.1"/>
    </source>
</evidence>
<name>A0ABS4X1I0_9MICO</name>
<organism evidence="1 2">
    <name type="scientific">Brachybacterium sacelli</name>
    <dbReference type="NCBI Taxonomy" id="173364"/>
    <lineage>
        <taxon>Bacteria</taxon>
        <taxon>Bacillati</taxon>
        <taxon>Actinomycetota</taxon>
        <taxon>Actinomycetes</taxon>
        <taxon>Micrococcales</taxon>
        <taxon>Dermabacteraceae</taxon>
        <taxon>Brachybacterium</taxon>
    </lineage>
</organism>
<protein>
    <submittedName>
        <fullName evidence="1">Kinase</fullName>
    </submittedName>
</protein>
<dbReference type="InterPro" id="IPR027417">
    <property type="entry name" value="P-loop_NTPase"/>
</dbReference>
<dbReference type="Pfam" id="PF13671">
    <property type="entry name" value="AAA_33"/>
    <property type="match status" value="1"/>
</dbReference>
<comment type="caution">
    <text evidence="1">The sequence shown here is derived from an EMBL/GenBank/DDBJ whole genome shotgun (WGS) entry which is preliminary data.</text>
</comment>
<dbReference type="Gene3D" id="3.40.50.300">
    <property type="entry name" value="P-loop containing nucleotide triphosphate hydrolases"/>
    <property type="match status" value="1"/>
</dbReference>
<accession>A0ABS4X1I0</accession>
<proteinExistence type="predicted"/>